<name>A0ABQ2PS95_9NEIS</name>
<dbReference type="Pfam" id="PF09900">
    <property type="entry name" value="DUF2127"/>
    <property type="match status" value="1"/>
</dbReference>
<reference evidence="3" key="1">
    <citation type="journal article" date="2019" name="Int. J. Syst. Evol. Microbiol.">
        <title>The Global Catalogue of Microorganisms (GCM) 10K type strain sequencing project: providing services to taxonomists for standard genome sequencing and annotation.</title>
        <authorList>
            <consortium name="The Broad Institute Genomics Platform"/>
            <consortium name="The Broad Institute Genome Sequencing Center for Infectious Disease"/>
            <person name="Wu L."/>
            <person name="Ma J."/>
        </authorList>
    </citation>
    <scope>NUCLEOTIDE SEQUENCE [LARGE SCALE GENOMIC DNA]</scope>
    <source>
        <strain evidence="3">CGMCC 1.8860</strain>
    </source>
</reference>
<accession>A0ABQ2PS95</accession>
<keyword evidence="3" id="KW-1185">Reference proteome</keyword>
<organism evidence="2 3">
    <name type="scientific">Silvimonas amylolytica</name>
    <dbReference type="NCBI Taxonomy" id="449663"/>
    <lineage>
        <taxon>Bacteria</taxon>
        <taxon>Pseudomonadati</taxon>
        <taxon>Pseudomonadota</taxon>
        <taxon>Betaproteobacteria</taxon>
        <taxon>Neisseriales</taxon>
        <taxon>Chitinibacteraceae</taxon>
        <taxon>Silvimonas</taxon>
    </lineage>
</organism>
<sequence>MQPASPLTRQRVERAPELDSPRVRGQRTLRTIAAFEALKGLAALAAGIGLLSFVHHDIRRLALDLIGHAGLSPYAHYPAVLLRYADIVQDANLRLLIPAALAYVLLRFAEAWGLWFDRSWAQWLGAISGAIYIPFEVHHLFLKPTLVSALIVLGNLGVVIFLAARVWQQRKTHPATS</sequence>
<keyword evidence="1" id="KW-0812">Transmembrane</keyword>
<feature type="transmembrane region" description="Helical" evidence="1">
    <location>
        <begin position="91"/>
        <end position="109"/>
    </location>
</feature>
<dbReference type="EMBL" id="BMLY01000010">
    <property type="protein sequence ID" value="GGP28173.1"/>
    <property type="molecule type" value="Genomic_DNA"/>
</dbReference>
<proteinExistence type="predicted"/>
<keyword evidence="1" id="KW-0472">Membrane</keyword>
<dbReference type="InterPro" id="IPR021125">
    <property type="entry name" value="DUF2127"/>
</dbReference>
<gene>
    <name evidence="2" type="ORF">GCM10010971_39920</name>
</gene>
<evidence type="ECO:0000313" key="3">
    <source>
        <dbReference type="Proteomes" id="UP000621859"/>
    </source>
</evidence>
<evidence type="ECO:0000313" key="2">
    <source>
        <dbReference type="EMBL" id="GGP28173.1"/>
    </source>
</evidence>
<evidence type="ECO:0000256" key="1">
    <source>
        <dbReference type="SAM" id="Phobius"/>
    </source>
</evidence>
<protein>
    <submittedName>
        <fullName evidence="2">Membrane protein</fullName>
    </submittedName>
</protein>
<comment type="caution">
    <text evidence="2">The sequence shown here is derived from an EMBL/GenBank/DDBJ whole genome shotgun (WGS) entry which is preliminary data.</text>
</comment>
<dbReference type="RefSeq" id="WP_188698365.1">
    <property type="nucleotide sequence ID" value="NZ_BMLY01000010.1"/>
</dbReference>
<feature type="transmembrane region" description="Helical" evidence="1">
    <location>
        <begin position="32"/>
        <end position="54"/>
    </location>
</feature>
<feature type="transmembrane region" description="Helical" evidence="1">
    <location>
        <begin position="147"/>
        <end position="167"/>
    </location>
</feature>
<dbReference type="Proteomes" id="UP000621859">
    <property type="component" value="Unassembled WGS sequence"/>
</dbReference>
<keyword evidence="1" id="KW-1133">Transmembrane helix</keyword>